<evidence type="ECO:0000313" key="5">
    <source>
        <dbReference type="EMBL" id="EPU38064.1"/>
    </source>
</evidence>
<evidence type="ECO:0000256" key="1">
    <source>
        <dbReference type="ARBA" id="ARBA00001946"/>
    </source>
</evidence>
<keyword evidence="2" id="KW-0540">Nuclease</keyword>
<reference evidence="5 6" key="1">
    <citation type="submission" date="2012-07" db="EMBL/GenBank/DDBJ databases">
        <authorList>
            <person name="Moroni P."/>
            <person name="Richards V.P."/>
            <person name="Durkin S.A.S."/>
            <person name="Kim M."/>
            <person name="Pavinski Bitar P.D."/>
            <person name="Stanhope M.J."/>
            <person name="Town C.D."/>
            <person name="Zadoks R.N."/>
            <person name="Venter J.C."/>
        </authorList>
    </citation>
    <scope>NUCLEOTIDE SEQUENCE [LARGE SCALE GENOMIC DNA]</scope>
    <source>
        <strain evidence="5 6">MRI Z1-216</strain>
    </source>
</reference>
<proteinExistence type="predicted"/>
<dbReference type="GO" id="GO:0003676">
    <property type="term" value="F:nucleic acid binding"/>
    <property type="evidence" value="ECO:0007669"/>
    <property type="project" value="InterPro"/>
</dbReference>
<gene>
    <name evidence="5" type="ORF">SAG0164_00730</name>
</gene>
<dbReference type="SMART" id="SM00990">
    <property type="entry name" value="VRR_NUC"/>
    <property type="match status" value="1"/>
</dbReference>
<accession>A0AAD2WU49</accession>
<dbReference type="GO" id="GO:0004518">
    <property type="term" value="F:nuclease activity"/>
    <property type="evidence" value="ECO:0007669"/>
    <property type="project" value="UniProtKB-KW"/>
</dbReference>
<dbReference type="Proteomes" id="UP000015176">
    <property type="component" value="Unassembled WGS sequence"/>
</dbReference>
<comment type="caution">
    <text evidence="5">The sequence shown here is derived from an EMBL/GenBank/DDBJ whole genome shotgun (WGS) entry which is preliminary data.</text>
</comment>
<comment type="cofactor">
    <cofactor evidence="1">
        <name>Mg(2+)</name>
        <dbReference type="ChEBI" id="CHEBI:18420"/>
    </cofactor>
</comment>
<dbReference type="InterPro" id="IPR014883">
    <property type="entry name" value="VRR_NUC"/>
</dbReference>
<dbReference type="EMBL" id="ALSF01000083">
    <property type="protein sequence ID" value="EPU38064.1"/>
    <property type="molecule type" value="Genomic_DNA"/>
</dbReference>
<dbReference type="GO" id="GO:0016788">
    <property type="term" value="F:hydrolase activity, acting on ester bonds"/>
    <property type="evidence" value="ECO:0007669"/>
    <property type="project" value="InterPro"/>
</dbReference>
<organism evidence="5 6">
    <name type="scientific">Streptococcus agalactiae MRI Z1-216</name>
    <dbReference type="NCBI Taxonomy" id="1154879"/>
    <lineage>
        <taxon>Bacteria</taxon>
        <taxon>Bacillati</taxon>
        <taxon>Bacillota</taxon>
        <taxon>Bacilli</taxon>
        <taxon>Lactobacillales</taxon>
        <taxon>Streptococcaceae</taxon>
        <taxon>Streptococcus</taxon>
    </lineage>
</organism>
<evidence type="ECO:0000256" key="3">
    <source>
        <dbReference type="ARBA" id="ARBA00022801"/>
    </source>
</evidence>
<dbReference type="Gene3D" id="3.40.1350.10">
    <property type="match status" value="1"/>
</dbReference>
<evidence type="ECO:0000256" key="2">
    <source>
        <dbReference type="ARBA" id="ARBA00022722"/>
    </source>
</evidence>
<evidence type="ECO:0000313" key="6">
    <source>
        <dbReference type="Proteomes" id="UP000015176"/>
    </source>
</evidence>
<dbReference type="Pfam" id="PF08774">
    <property type="entry name" value="VRR_NUC"/>
    <property type="match status" value="1"/>
</dbReference>
<protein>
    <recommendedName>
        <fullName evidence="4">VRR-NUC domain-containing protein</fullName>
    </recommendedName>
</protein>
<sequence length="116" mass="12994">MNQRNEKSATSLSEHDIQNLIRMELTKTGHTVFRANVGKVKTADGRFFDTGLPKGFCDLFGFRKGDAKAFFIEVKNETGRVRPEQKKFMEVMASRGALVGVARSVEDALKIVNGYH</sequence>
<keyword evidence="3" id="KW-0378">Hydrolase</keyword>
<dbReference type="InterPro" id="IPR011856">
    <property type="entry name" value="tRNA_endonuc-like_dom_sf"/>
</dbReference>
<name>A0AAD2WU49_STRAG</name>
<evidence type="ECO:0000259" key="4">
    <source>
        <dbReference type="SMART" id="SM00990"/>
    </source>
</evidence>
<feature type="domain" description="VRR-NUC" evidence="4">
    <location>
        <begin position="12"/>
        <end position="106"/>
    </location>
</feature>
<dbReference type="AlphaFoldDB" id="A0AAD2WU49"/>